<accession>A0A0A6UF08</accession>
<feature type="transmembrane region" description="Helical" evidence="1">
    <location>
        <begin position="26"/>
        <end position="45"/>
    </location>
</feature>
<keyword evidence="1" id="KW-1133">Transmembrane helix</keyword>
<dbReference type="Proteomes" id="UP000054537">
    <property type="component" value="Unassembled WGS sequence"/>
</dbReference>
<gene>
    <name evidence="2" type="ORF">MB27_30940</name>
</gene>
<evidence type="ECO:0000256" key="1">
    <source>
        <dbReference type="SAM" id="Phobius"/>
    </source>
</evidence>
<dbReference type="STRING" id="1869.MB27_30940"/>
<dbReference type="RefSeq" id="WP_043530435.1">
    <property type="nucleotide sequence ID" value="NZ_JRTT01000058.1"/>
</dbReference>
<evidence type="ECO:0000313" key="2">
    <source>
        <dbReference type="EMBL" id="KHD74061.1"/>
    </source>
</evidence>
<feature type="non-terminal residue" evidence="2">
    <location>
        <position position="103"/>
    </location>
</feature>
<sequence>MTAFDRRLEKIHKKRKTPATVRRRQLVLAEMIGAVVACVGGYLLFIDPVRRFEVNLTSKIIELMGIDRISGALGDSFVVFGPGLEPVVAEMTGSCSVWSSVLA</sequence>
<comment type="caution">
    <text evidence="2">The sequence shown here is derived from an EMBL/GenBank/DDBJ whole genome shotgun (WGS) entry which is preliminary data.</text>
</comment>
<keyword evidence="1" id="KW-0812">Transmembrane</keyword>
<organism evidence="2 3">
    <name type="scientific">Actinoplanes utahensis</name>
    <dbReference type="NCBI Taxonomy" id="1869"/>
    <lineage>
        <taxon>Bacteria</taxon>
        <taxon>Bacillati</taxon>
        <taxon>Actinomycetota</taxon>
        <taxon>Actinomycetes</taxon>
        <taxon>Micromonosporales</taxon>
        <taxon>Micromonosporaceae</taxon>
        <taxon>Actinoplanes</taxon>
    </lineage>
</organism>
<dbReference type="EMBL" id="JRTT01000058">
    <property type="protein sequence ID" value="KHD74061.1"/>
    <property type="molecule type" value="Genomic_DNA"/>
</dbReference>
<protein>
    <submittedName>
        <fullName evidence="2">Uncharacterized protein</fullName>
    </submittedName>
</protein>
<proteinExistence type="predicted"/>
<keyword evidence="1" id="KW-0472">Membrane</keyword>
<reference evidence="2 3" key="1">
    <citation type="submission" date="2014-10" db="EMBL/GenBank/DDBJ databases">
        <title>Draft genome sequence of Actinoplanes utahensis NRRL 12052.</title>
        <authorList>
            <person name="Velasco-Bucheli B."/>
            <person name="del Cerro C."/>
            <person name="Hormigo D."/>
            <person name="Garcia J.L."/>
            <person name="Acebal C."/>
            <person name="Arroyo M."/>
            <person name="de la Mata I."/>
        </authorList>
    </citation>
    <scope>NUCLEOTIDE SEQUENCE [LARGE SCALE GENOMIC DNA]</scope>
    <source>
        <strain evidence="2 3">NRRL 12052</strain>
    </source>
</reference>
<evidence type="ECO:0000313" key="3">
    <source>
        <dbReference type="Proteomes" id="UP000054537"/>
    </source>
</evidence>
<keyword evidence="3" id="KW-1185">Reference proteome</keyword>
<name>A0A0A6UF08_ACTUT</name>
<dbReference type="AlphaFoldDB" id="A0A0A6UF08"/>